<keyword evidence="1" id="KW-0472">Membrane</keyword>
<keyword evidence="1" id="KW-0812">Transmembrane</keyword>
<protein>
    <submittedName>
        <fullName evidence="2">HEAT repeat</fullName>
    </submittedName>
</protein>
<dbReference type="PANTHER" id="PTHR12697">
    <property type="entry name" value="PBS LYASE HEAT-LIKE PROTEIN"/>
    <property type="match status" value="1"/>
</dbReference>
<evidence type="ECO:0000313" key="2">
    <source>
        <dbReference type="EMBL" id="STX78999.1"/>
    </source>
</evidence>
<dbReference type="InterPro" id="IPR016024">
    <property type="entry name" value="ARM-type_fold"/>
</dbReference>
<evidence type="ECO:0000313" key="3">
    <source>
        <dbReference type="Proteomes" id="UP000254631"/>
    </source>
</evidence>
<name>A0A378K365_LEGPN</name>
<dbReference type="InterPro" id="IPR011989">
    <property type="entry name" value="ARM-like"/>
</dbReference>
<proteinExistence type="predicted"/>
<feature type="transmembrane region" description="Helical" evidence="1">
    <location>
        <begin position="12"/>
        <end position="35"/>
    </location>
</feature>
<dbReference type="GO" id="GO:0016491">
    <property type="term" value="F:oxidoreductase activity"/>
    <property type="evidence" value="ECO:0007669"/>
    <property type="project" value="TreeGrafter"/>
</dbReference>
<keyword evidence="1" id="KW-1133">Transmembrane helix</keyword>
<dbReference type="Proteomes" id="UP000254631">
    <property type="component" value="Unassembled WGS sequence"/>
</dbReference>
<gene>
    <name evidence="2" type="ORF">NCTC12000_00986</name>
</gene>
<dbReference type="AlphaFoldDB" id="A0A378K365"/>
<dbReference type="SUPFAM" id="SSF48371">
    <property type="entry name" value="ARM repeat"/>
    <property type="match status" value="1"/>
</dbReference>
<dbReference type="Gene3D" id="1.25.10.10">
    <property type="entry name" value="Leucine-rich Repeat Variant"/>
    <property type="match status" value="1"/>
</dbReference>
<reference evidence="2 3" key="1">
    <citation type="submission" date="2018-06" db="EMBL/GenBank/DDBJ databases">
        <authorList>
            <consortium name="Pathogen Informatics"/>
            <person name="Doyle S."/>
        </authorList>
    </citation>
    <scope>NUCLEOTIDE SEQUENCE [LARGE SCALE GENOMIC DNA]</scope>
    <source>
        <strain evidence="2 3">NCTC12000</strain>
    </source>
</reference>
<organism evidence="2 3">
    <name type="scientific">Legionella pneumophila</name>
    <dbReference type="NCBI Taxonomy" id="446"/>
    <lineage>
        <taxon>Bacteria</taxon>
        <taxon>Pseudomonadati</taxon>
        <taxon>Pseudomonadota</taxon>
        <taxon>Gammaproteobacteria</taxon>
        <taxon>Legionellales</taxon>
        <taxon>Legionellaceae</taxon>
        <taxon>Legionella</taxon>
    </lineage>
</organism>
<dbReference type="SMART" id="SM00567">
    <property type="entry name" value="EZ_HEAT"/>
    <property type="match status" value="2"/>
</dbReference>
<dbReference type="PANTHER" id="PTHR12697:SF5">
    <property type="entry name" value="DEOXYHYPUSINE HYDROXYLASE"/>
    <property type="match status" value="1"/>
</dbReference>
<dbReference type="EMBL" id="UGOL01000001">
    <property type="protein sequence ID" value="STX78999.1"/>
    <property type="molecule type" value="Genomic_DNA"/>
</dbReference>
<dbReference type="RefSeq" id="WP_229310385.1">
    <property type="nucleotide sequence ID" value="NZ_CAXYJC010000008.1"/>
</dbReference>
<evidence type="ECO:0000256" key="1">
    <source>
        <dbReference type="SAM" id="Phobius"/>
    </source>
</evidence>
<dbReference type="InterPro" id="IPR004155">
    <property type="entry name" value="PBS_lyase_HEAT"/>
</dbReference>
<accession>A0A378K365</accession>
<sequence>MITELQFNLLVYFIVIEFIIILFFIISSYISKLYFFIKNKRNQRAYDKLKELILNNQPIPSCLAKKTEIVLRLVKEIKPEDIPDWEEKRVEIIRDVVLPRARSFINKRSWEKRYLLLLCFDYCICAEDHDSLIQLIKDNNTIISFNAMKIASKIGSSDLLKTILDKLKTEAHIFHAFAAHFLAPAPEWPNTIGRELTSTDDPWLKKICYEILRVTGSTSEYFDFTKADCYSENINVRLAAIRVLPYMDKNRYLEIYNLLIDDENWMVRNAIVKTLRELQDPEALNLLERSLTDNVWWVRMNAAKTLSYYGDAGQQILAKYLNGKNKEISGEADYFIKIQQIRDEASDD</sequence>
<dbReference type="Pfam" id="PF13646">
    <property type="entry name" value="HEAT_2"/>
    <property type="match status" value="1"/>
</dbReference>